<dbReference type="Proteomes" id="UP000095767">
    <property type="component" value="Unassembled WGS sequence"/>
</dbReference>
<keyword evidence="2" id="KW-1185">Reference proteome</keyword>
<proteinExistence type="predicted"/>
<accession>A0A1E5WN72</accession>
<protein>
    <recommendedName>
        <fullName evidence="3">F-box/kelch-repeat protein</fullName>
    </recommendedName>
</protein>
<name>A0A1E5WN72_9POAL</name>
<organism evidence="1 2">
    <name type="scientific">Dichanthelium oligosanthes</name>
    <dbReference type="NCBI Taxonomy" id="888268"/>
    <lineage>
        <taxon>Eukaryota</taxon>
        <taxon>Viridiplantae</taxon>
        <taxon>Streptophyta</taxon>
        <taxon>Embryophyta</taxon>
        <taxon>Tracheophyta</taxon>
        <taxon>Spermatophyta</taxon>
        <taxon>Magnoliopsida</taxon>
        <taxon>Liliopsida</taxon>
        <taxon>Poales</taxon>
        <taxon>Poaceae</taxon>
        <taxon>PACMAD clade</taxon>
        <taxon>Panicoideae</taxon>
        <taxon>Panicodae</taxon>
        <taxon>Paniceae</taxon>
        <taxon>Dichantheliinae</taxon>
        <taxon>Dichanthelium</taxon>
    </lineage>
</organism>
<dbReference type="PANTHER" id="PTHR33085">
    <property type="entry name" value="OS12G0113100 PROTEIN-RELATED"/>
    <property type="match status" value="1"/>
</dbReference>
<gene>
    <name evidence="1" type="ORF">BAE44_0000156</name>
</gene>
<evidence type="ECO:0000313" key="1">
    <source>
        <dbReference type="EMBL" id="OEL38818.1"/>
    </source>
</evidence>
<dbReference type="PANTHER" id="PTHR33085:SF145">
    <property type="entry name" value="OS05G0302200 PROTEIN"/>
    <property type="match status" value="1"/>
</dbReference>
<comment type="caution">
    <text evidence="1">The sequence shown here is derived from an EMBL/GenBank/DDBJ whole genome shotgun (WGS) entry which is preliminary data.</text>
</comment>
<evidence type="ECO:0000313" key="2">
    <source>
        <dbReference type="Proteomes" id="UP000095767"/>
    </source>
</evidence>
<dbReference type="AlphaFoldDB" id="A0A1E5WN72"/>
<dbReference type="Pfam" id="PF07893">
    <property type="entry name" value="DUF1668"/>
    <property type="match status" value="1"/>
</dbReference>
<evidence type="ECO:0008006" key="3">
    <source>
        <dbReference type="Google" id="ProtNLM"/>
    </source>
</evidence>
<dbReference type="InterPro" id="IPR012871">
    <property type="entry name" value="DUF1668_ORYSA"/>
</dbReference>
<dbReference type="OrthoDB" id="690758at2759"/>
<reference evidence="1 2" key="1">
    <citation type="submission" date="2016-09" db="EMBL/GenBank/DDBJ databases">
        <title>The draft genome of Dichanthelium oligosanthes: A C3 panicoid grass species.</title>
        <authorList>
            <person name="Studer A.J."/>
            <person name="Schnable J.C."/>
            <person name="Brutnell T.P."/>
        </authorList>
    </citation>
    <scope>NUCLEOTIDE SEQUENCE [LARGE SCALE GENOMIC DNA]</scope>
    <source>
        <strain evidence="2">cv. Kellogg 1175</strain>
        <tissue evidence="1">Leaf</tissue>
    </source>
</reference>
<sequence length="110" mass="12066">GNKTWHCNLVPPPPFVREPSNWDNSRREITAYGVVGGGSHVCISVEGVGTYFLDTASHAWSEVGKWTLPFHGKVKYVPELKLWFGLSTEGQHLAAADLSDMDSQPQLEGA</sequence>
<dbReference type="EMBL" id="LWDX02000349">
    <property type="protein sequence ID" value="OEL38818.1"/>
    <property type="molecule type" value="Genomic_DNA"/>
</dbReference>
<feature type="non-terminal residue" evidence="1">
    <location>
        <position position="1"/>
    </location>
</feature>